<dbReference type="HOGENOM" id="CLU_1615598_0_0_7"/>
<evidence type="ECO:0000313" key="3">
    <source>
        <dbReference type="Proteomes" id="UP000001935"/>
    </source>
</evidence>
<proteinExistence type="predicted"/>
<reference evidence="2" key="1">
    <citation type="submission" date="2006-01" db="EMBL/GenBank/DDBJ databases">
        <title>Complete sequence of Anaeromyxobacter dehalogenans 2CP-C.</title>
        <authorList>
            <consortium name="US DOE Joint Genome Institute"/>
            <person name="Copeland A."/>
            <person name="Lucas S."/>
            <person name="Lapidus A."/>
            <person name="Barry K."/>
            <person name="Detter J.C."/>
            <person name="Glavina T."/>
            <person name="Hammon N."/>
            <person name="Israni S."/>
            <person name="Pitluck S."/>
            <person name="Brettin T."/>
            <person name="Bruce D."/>
            <person name="Han C."/>
            <person name="Tapia R."/>
            <person name="Gilna P."/>
            <person name="Kiss H."/>
            <person name="Schmutz J."/>
            <person name="Larimer F."/>
            <person name="Land M."/>
            <person name="Kyrpides N."/>
            <person name="Anderson I."/>
            <person name="Sanford R.A."/>
            <person name="Ritalahti K.M."/>
            <person name="Thomas H.S."/>
            <person name="Kirby J.R."/>
            <person name="Zhulin I.B."/>
            <person name="Loeffler F.E."/>
            <person name="Richardson P."/>
        </authorList>
    </citation>
    <scope>NUCLEOTIDE SEQUENCE</scope>
    <source>
        <strain evidence="2">2CP-C</strain>
    </source>
</reference>
<evidence type="ECO:0000313" key="2">
    <source>
        <dbReference type="EMBL" id="ABC81183.1"/>
    </source>
</evidence>
<sequence>MANPVSYDYLQRSGLADGASVGYLSEPGHAAVREEPAGRRAGRSGGLPRSGGRWPVGCRSGRGCFETEWNIHSFSRRRIPEPSVAQREDSGRGPLCVRKAGWTEAPLSRTDAPGTKFFETNSAGKRTSRMVQWHPGGGHHGSDPYWKVSSPETGTVRVGPQFEK</sequence>
<evidence type="ECO:0000256" key="1">
    <source>
        <dbReference type="SAM" id="MobiDB-lite"/>
    </source>
</evidence>
<dbReference type="Proteomes" id="UP000001935">
    <property type="component" value="Chromosome"/>
</dbReference>
<name>Q2IQV0_ANADE</name>
<accession>Q2IQV0</accession>
<dbReference type="AlphaFoldDB" id="Q2IQV0"/>
<dbReference type="KEGG" id="ade:Adeh_1409"/>
<dbReference type="EMBL" id="CP000251">
    <property type="protein sequence ID" value="ABC81183.1"/>
    <property type="molecule type" value="Genomic_DNA"/>
</dbReference>
<gene>
    <name evidence="2" type="ordered locus">Adeh_1409</name>
</gene>
<feature type="region of interest" description="Disordered" evidence="1">
    <location>
        <begin position="30"/>
        <end position="53"/>
    </location>
</feature>
<organism evidence="2 3">
    <name type="scientific">Anaeromyxobacter dehalogenans (strain 2CP-C)</name>
    <dbReference type="NCBI Taxonomy" id="290397"/>
    <lineage>
        <taxon>Bacteria</taxon>
        <taxon>Pseudomonadati</taxon>
        <taxon>Myxococcota</taxon>
        <taxon>Myxococcia</taxon>
        <taxon>Myxococcales</taxon>
        <taxon>Cystobacterineae</taxon>
        <taxon>Anaeromyxobacteraceae</taxon>
        <taxon>Anaeromyxobacter</taxon>
    </lineage>
</organism>
<dbReference type="STRING" id="290397.Adeh_1409"/>
<protein>
    <submittedName>
        <fullName evidence="2">Uncharacterized protein</fullName>
    </submittedName>
</protein>
<feature type="region of interest" description="Disordered" evidence="1">
    <location>
        <begin position="107"/>
        <end position="164"/>
    </location>
</feature>